<dbReference type="AlphaFoldDB" id="A0A4S9BZF8"/>
<evidence type="ECO:0000256" key="2">
    <source>
        <dbReference type="ARBA" id="ARBA00022737"/>
    </source>
</evidence>
<feature type="domain" description="BTB" evidence="5">
    <location>
        <begin position="229"/>
        <end position="284"/>
    </location>
</feature>
<organism evidence="6">
    <name type="scientific">Aureobasidium pullulans</name>
    <name type="common">Black yeast</name>
    <name type="synonym">Pullularia pullulans</name>
    <dbReference type="NCBI Taxonomy" id="5580"/>
    <lineage>
        <taxon>Eukaryota</taxon>
        <taxon>Fungi</taxon>
        <taxon>Dikarya</taxon>
        <taxon>Ascomycota</taxon>
        <taxon>Pezizomycotina</taxon>
        <taxon>Dothideomycetes</taxon>
        <taxon>Dothideomycetidae</taxon>
        <taxon>Dothideales</taxon>
        <taxon>Saccotheciaceae</taxon>
        <taxon>Aureobasidium</taxon>
    </lineage>
</organism>
<dbReference type="InterPro" id="IPR050230">
    <property type="entry name" value="CALM/Myosin/TropC-like"/>
</dbReference>
<evidence type="ECO:0000256" key="3">
    <source>
        <dbReference type="ARBA" id="ARBA00022837"/>
    </source>
</evidence>
<dbReference type="FunFam" id="1.10.238.10:FF:000003">
    <property type="entry name" value="Calmodulin A"/>
    <property type="match status" value="1"/>
</dbReference>
<dbReference type="PROSITE" id="PS50097">
    <property type="entry name" value="BTB"/>
    <property type="match status" value="1"/>
</dbReference>
<dbReference type="InterPro" id="IPR011333">
    <property type="entry name" value="SKP1/BTB/POZ_sf"/>
</dbReference>
<keyword evidence="2" id="KW-0677">Repeat</keyword>
<dbReference type="InterPro" id="IPR000210">
    <property type="entry name" value="BTB/POZ_dom"/>
</dbReference>
<dbReference type="EMBL" id="QZAS01000084">
    <property type="protein sequence ID" value="THW98989.1"/>
    <property type="molecule type" value="Genomic_DNA"/>
</dbReference>
<gene>
    <name evidence="6" type="ORF">D6D13_10386</name>
</gene>
<dbReference type="PANTHER" id="PTHR23048:SF59">
    <property type="entry name" value="EF-HAND SUPERFAMILY PROTEIN"/>
    <property type="match status" value="1"/>
</dbReference>
<dbReference type="SUPFAM" id="SSF47473">
    <property type="entry name" value="EF-hand"/>
    <property type="match status" value="1"/>
</dbReference>
<protein>
    <recommendedName>
        <fullName evidence="1">Calmodulin</fullName>
    </recommendedName>
</protein>
<evidence type="ECO:0000256" key="1">
    <source>
        <dbReference type="ARBA" id="ARBA00020786"/>
    </source>
</evidence>
<evidence type="ECO:0000256" key="4">
    <source>
        <dbReference type="SAM" id="MobiDB-lite"/>
    </source>
</evidence>
<feature type="compositionally biased region" description="Low complexity" evidence="4">
    <location>
        <begin position="8"/>
        <end position="20"/>
    </location>
</feature>
<accession>A0A4S9BZF8</accession>
<dbReference type="Pfam" id="PF00651">
    <property type="entry name" value="BTB"/>
    <property type="match status" value="1"/>
</dbReference>
<keyword evidence="3" id="KW-0106">Calcium</keyword>
<proteinExistence type="predicted"/>
<dbReference type="PANTHER" id="PTHR23048">
    <property type="entry name" value="MYOSIN LIGHT CHAIN 1, 3"/>
    <property type="match status" value="1"/>
</dbReference>
<sequence length="426" mass="47759">MPPKRSKAAAGKAATAAATTPKKRASKLAKENDITADQENEILEAFALFAVTDNPDYSDEKEGVLRTEDVRRCLIALNTPPTSSAELSEILEAVDPEESGFVTYAYFIAVAALKLHAKHNDPEQQNEEVDAAFTLFTRGEGDFITLAHLRRVARELREDVPDKMLRDMIKEATSGGGPVAIHHNSCPKKIAPSNYDRIYSPIPGLPSTALTMSVQYLGFRRPYKSELLSDVVISFGDEKVPAHKVILMGASRKLQALLQDQSVDFIDVSAHEPEVVHAMLRWVYGYSWAGHLNPKKYAQRTFAQKTEFAIKVFLIANEYQIKSLGTAITKYFVDGLSARMINGRPNCPSMYPAAGAEVGEVIKQLLELYRDSKDIDRMLLHGVVDFCTTSNLWRFKKDCDIMKLLETYEPFSARMMHRMQQDEDEF</sequence>
<feature type="region of interest" description="Disordered" evidence="4">
    <location>
        <begin position="1"/>
        <end position="30"/>
    </location>
</feature>
<dbReference type="Gene3D" id="3.30.710.10">
    <property type="entry name" value="Potassium Channel Kv1.1, Chain A"/>
    <property type="match status" value="1"/>
</dbReference>
<dbReference type="SMART" id="SM00225">
    <property type="entry name" value="BTB"/>
    <property type="match status" value="1"/>
</dbReference>
<dbReference type="SUPFAM" id="SSF54695">
    <property type="entry name" value="POZ domain"/>
    <property type="match status" value="1"/>
</dbReference>
<comment type="caution">
    <text evidence="6">The sequence shown here is derived from an EMBL/GenBank/DDBJ whole genome shotgun (WGS) entry which is preliminary data.</text>
</comment>
<dbReference type="InterPro" id="IPR011992">
    <property type="entry name" value="EF-hand-dom_pair"/>
</dbReference>
<reference evidence="6" key="1">
    <citation type="submission" date="2018-10" db="EMBL/GenBank/DDBJ databases">
        <title>Fifty Aureobasidium pullulans genomes reveal a recombining polyextremotolerant generalist.</title>
        <authorList>
            <person name="Gostincar C."/>
            <person name="Turk M."/>
            <person name="Zajc J."/>
            <person name="Gunde-Cimerman N."/>
        </authorList>
    </citation>
    <scope>NUCLEOTIDE SEQUENCE [LARGE SCALE GENOMIC DNA]</scope>
    <source>
        <strain evidence="6">EXF-10085</strain>
    </source>
</reference>
<evidence type="ECO:0000313" key="6">
    <source>
        <dbReference type="EMBL" id="THW98989.1"/>
    </source>
</evidence>
<dbReference type="GO" id="GO:0016460">
    <property type="term" value="C:myosin II complex"/>
    <property type="evidence" value="ECO:0007669"/>
    <property type="project" value="TreeGrafter"/>
</dbReference>
<dbReference type="Gene3D" id="1.10.238.10">
    <property type="entry name" value="EF-hand"/>
    <property type="match status" value="1"/>
</dbReference>
<evidence type="ECO:0000259" key="5">
    <source>
        <dbReference type="PROSITE" id="PS50097"/>
    </source>
</evidence>
<name>A0A4S9BZF8_AURPU</name>